<proteinExistence type="predicted"/>
<organism evidence="3">
    <name type="scientific">Oryza nivara</name>
    <name type="common">Indian wild rice</name>
    <name type="synonym">Oryza sativa f. spontanea</name>
    <dbReference type="NCBI Taxonomy" id="4536"/>
    <lineage>
        <taxon>Eukaryota</taxon>
        <taxon>Viridiplantae</taxon>
        <taxon>Streptophyta</taxon>
        <taxon>Embryophyta</taxon>
        <taxon>Tracheophyta</taxon>
        <taxon>Spermatophyta</taxon>
        <taxon>Magnoliopsida</taxon>
        <taxon>Liliopsida</taxon>
        <taxon>Poales</taxon>
        <taxon>Poaceae</taxon>
        <taxon>BOP clade</taxon>
        <taxon>Oryzoideae</taxon>
        <taxon>Oryzeae</taxon>
        <taxon>Oryzinae</taxon>
        <taxon>Oryza</taxon>
    </lineage>
</organism>
<feature type="region of interest" description="Disordered" evidence="1">
    <location>
        <begin position="1"/>
        <end position="28"/>
    </location>
</feature>
<dbReference type="AlphaFoldDB" id="A0A0E0I8U1"/>
<dbReference type="Pfam" id="PF20241">
    <property type="entry name" value="DUF6598"/>
    <property type="match status" value="1"/>
</dbReference>
<evidence type="ECO:0000259" key="2">
    <source>
        <dbReference type="Pfam" id="PF20241"/>
    </source>
</evidence>
<dbReference type="EnsemblPlants" id="ONIVA08G07500.1">
    <property type="protein sequence ID" value="ONIVA08G07500.1"/>
    <property type="gene ID" value="ONIVA08G07500"/>
</dbReference>
<protein>
    <recommendedName>
        <fullName evidence="2">DUF6598 domain-containing protein</fullName>
    </recommendedName>
</protein>
<feature type="compositionally biased region" description="Low complexity" evidence="1">
    <location>
        <begin position="11"/>
        <end position="22"/>
    </location>
</feature>
<keyword evidence="4" id="KW-1185">Reference proteome</keyword>
<evidence type="ECO:0000313" key="3">
    <source>
        <dbReference type="EnsemblPlants" id="ONIVA08G07500.1"/>
    </source>
</evidence>
<sequence length="524" mass="57950">MNSGSESRRGTASATAKPSTASVPCAGATAADSRHIIGVVEVAREWYEGEGEGEAASGGVMDVRAVGEFRRLMALGEIKIGDGVRMVREFRPIGKREEGREEGKKREGGDVVSLTCGINVGPTLSQLPPTEGEGGGAKAVTTCFAEFASEANLDVDDGGGDNDEEEREYQRAKREDELKRRWISSVLAMAGREVDAGVVDPSSVYYYKRAEVLYESSRDLRHVRKTMDWHLFYNMHVLSPTPLGPMDHWNNCSNKGDGCKEEPYAMLQIFDVKVLPFTLDVTRPVEVYGIIAVRDDVDEYRRNYIFNRSRDNPVLITPAYDSLPLMSPTRGMSMAEACLIETDIRIKVQGEDATRDLTMADGCRCLQDNLCSSFDYHSKIRIDGELGAVLTHSMLIHDAVEATIQLDFRRLPTTATGGGDFRVRMTGYTRARPPSDDDHPDNYVFAGDGRELDEIVVLAAGELEHRFVAAVRLGDTLELSFMEEGREPLAFLSARHDSEVKPYRFQNGALVLVQVSWSVMELGP</sequence>
<name>A0A0E0I8U1_ORYNI</name>
<reference evidence="3" key="1">
    <citation type="submission" date="2015-04" db="UniProtKB">
        <authorList>
            <consortium name="EnsemblPlants"/>
        </authorList>
    </citation>
    <scope>IDENTIFICATION</scope>
    <source>
        <strain evidence="3">SL10</strain>
    </source>
</reference>
<dbReference type="HOGENOM" id="CLU_039457_0_0_1"/>
<feature type="domain" description="DUF6598" evidence="2">
    <location>
        <begin position="266"/>
        <end position="483"/>
    </location>
</feature>
<dbReference type="InterPro" id="IPR046533">
    <property type="entry name" value="DUF6598"/>
</dbReference>
<dbReference type="Gramene" id="ONIVA08G07500.1">
    <property type="protein sequence ID" value="ONIVA08G07500.1"/>
    <property type="gene ID" value="ONIVA08G07500"/>
</dbReference>
<evidence type="ECO:0000313" key="4">
    <source>
        <dbReference type="Proteomes" id="UP000006591"/>
    </source>
</evidence>
<dbReference type="PANTHER" id="PTHR33065">
    <property type="entry name" value="OS07G0486400 PROTEIN"/>
    <property type="match status" value="1"/>
</dbReference>
<dbReference type="STRING" id="4536.A0A0E0I8U1"/>
<dbReference type="eggNOG" id="ENOG502R1G0">
    <property type="taxonomic scope" value="Eukaryota"/>
</dbReference>
<dbReference type="PANTHER" id="PTHR33065:SF209">
    <property type="entry name" value="OS11G0596700 PROTEIN"/>
    <property type="match status" value="1"/>
</dbReference>
<accession>A0A0E0I8U1</accession>
<evidence type="ECO:0000256" key="1">
    <source>
        <dbReference type="SAM" id="MobiDB-lite"/>
    </source>
</evidence>
<reference evidence="3" key="2">
    <citation type="submission" date="2018-04" db="EMBL/GenBank/DDBJ databases">
        <title>OnivRS2 (Oryza nivara Reference Sequence Version 2).</title>
        <authorList>
            <person name="Zhang J."/>
            <person name="Kudrna D."/>
            <person name="Lee S."/>
            <person name="Talag J."/>
            <person name="Rajasekar S."/>
            <person name="Welchert J."/>
            <person name="Hsing Y.-I."/>
            <person name="Wing R.A."/>
        </authorList>
    </citation>
    <scope>NUCLEOTIDE SEQUENCE [LARGE SCALE GENOMIC DNA]</scope>
    <source>
        <strain evidence="3">SL10</strain>
    </source>
</reference>
<dbReference type="Proteomes" id="UP000006591">
    <property type="component" value="Chromosome 8"/>
</dbReference>